<dbReference type="InterPro" id="IPR011009">
    <property type="entry name" value="Kinase-like_dom_sf"/>
</dbReference>
<sequence>MISIKYFEGININNLQLIGQGTQGKVYKINSDMCIKIFKNKESCNDEVKSLIIAQKDPHFPRLYSYGDNFIIREFINGTELDKYLTCNPLSINISIMIIEIYEAMKYVGFKRLDSALFHIILTPSGKSKVIDTAKSLKKRTVFPYLILSGLSDLGYKEQFLDDVKKIKPALYEIWRKYL</sequence>
<dbReference type="EMBL" id="LKHP01000006">
    <property type="protein sequence ID" value="KRQ86907.1"/>
    <property type="molecule type" value="Genomic_DNA"/>
</dbReference>
<dbReference type="RefSeq" id="WP_200956804.1">
    <property type="nucleotide sequence ID" value="NZ_LKHP01000006.1"/>
</dbReference>
<evidence type="ECO:0000313" key="2">
    <source>
        <dbReference type="Proteomes" id="UP000052015"/>
    </source>
</evidence>
<dbReference type="STRING" id="908809.ABG79_01398"/>
<organism evidence="1 2">
    <name type="scientific">Caloramator mitchellensis</name>
    <dbReference type="NCBI Taxonomy" id="908809"/>
    <lineage>
        <taxon>Bacteria</taxon>
        <taxon>Bacillati</taxon>
        <taxon>Bacillota</taxon>
        <taxon>Clostridia</taxon>
        <taxon>Eubacteriales</taxon>
        <taxon>Clostridiaceae</taxon>
        <taxon>Caloramator</taxon>
    </lineage>
</organism>
<dbReference type="Gene3D" id="1.10.510.10">
    <property type="entry name" value="Transferase(Phosphotransferase) domain 1"/>
    <property type="match status" value="1"/>
</dbReference>
<gene>
    <name evidence="1" type="ORF">ABG79_01398</name>
</gene>
<reference evidence="1 2" key="1">
    <citation type="submission" date="2015-09" db="EMBL/GenBank/DDBJ databases">
        <title>Draft genome sequence of a Caloramator mitchellensis, a moderate thermophile from the Great Artesian Basin of Australia.</title>
        <authorList>
            <person name="Patel B.K."/>
        </authorList>
    </citation>
    <scope>NUCLEOTIDE SEQUENCE [LARGE SCALE GENOMIC DNA]</scope>
    <source>
        <strain evidence="1 2">VF08</strain>
    </source>
</reference>
<dbReference type="AlphaFoldDB" id="A0A0R3JTR4"/>
<name>A0A0R3JTR4_CALMK</name>
<dbReference type="SUPFAM" id="SSF56112">
    <property type="entry name" value="Protein kinase-like (PK-like)"/>
    <property type="match status" value="1"/>
</dbReference>
<evidence type="ECO:0000313" key="1">
    <source>
        <dbReference type="EMBL" id="KRQ86907.1"/>
    </source>
</evidence>
<comment type="caution">
    <text evidence="1">The sequence shown here is derived from an EMBL/GenBank/DDBJ whole genome shotgun (WGS) entry which is preliminary data.</text>
</comment>
<keyword evidence="2" id="KW-1185">Reference proteome</keyword>
<protein>
    <submittedName>
        <fullName evidence="1">Uncharacterized protein</fullName>
    </submittedName>
</protein>
<accession>A0A0R3JTR4</accession>
<dbReference type="Proteomes" id="UP000052015">
    <property type="component" value="Unassembled WGS sequence"/>
</dbReference>
<proteinExistence type="predicted"/>